<name>A0A2C9VW51_MANES</name>
<accession>A0A2C9VW51</accession>
<evidence type="ECO:0000256" key="1">
    <source>
        <dbReference type="SAM" id="Phobius"/>
    </source>
</evidence>
<keyword evidence="1" id="KW-0472">Membrane</keyword>
<sequence length="52" mass="5791">MGKVICHQLCEGSDGFNLKGLIMAFIIALAIMATCFPSSRRRFVIRPIMYVA</sequence>
<feature type="transmembrane region" description="Helical" evidence="1">
    <location>
        <begin position="20"/>
        <end position="39"/>
    </location>
</feature>
<protein>
    <submittedName>
        <fullName evidence="2">Uncharacterized protein</fullName>
    </submittedName>
</protein>
<reference evidence="2" key="1">
    <citation type="submission" date="2016-02" db="EMBL/GenBank/DDBJ databases">
        <title>WGS assembly of Manihot esculenta.</title>
        <authorList>
            <person name="Bredeson J.V."/>
            <person name="Prochnik S.E."/>
            <person name="Lyons J.B."/>
            <person name="Schmutz J."/>
            <person name="Grimwood J."/>
            <person name="Vrebalov J."/>
            <person name="Bart R.S."/>
            <person name="Amuge T."/>
            <person name="Ferguson M.E."/>
            <person name="Green R."/>
            <person name="Putnam N."/>
            <person name="Stites J."/>
            <person name="Rounsley S."/>
            <person name="Rokhsar D.S."/>
        </authorList>
    </citation>
    <scope>NUCLEOTIDE SEQUENCE [LARGE SCALE GENOMIC DNA]</scope>
    <source>
        <tissue evidence="2">Leaf</tissue>
    </source>
</reference>
<keyword evidence="1" id="KW-1133">Transmembrane helix</keyword>
<dbReference type="AlphaFoldDB" id="A0A2C9VW51"/>
<proteinExistence type="predicted"/>
<organism evidence="2">
    <name type="scientific">Manihot esculenta</name>
    <name type="common">Cassava</name>
    <name type="synonym">Jatropha manihot</name>
    <dbReference type="NCBI Taxonomy" id="3983"/>
    <lineage>
        <taxon>Eukaryota</taxon>
        <taxon>Viridiplantae</taxon>
        <taxon>Streptophyta</taxon>
        <taxon>Embryophyta</taxon>
        <taxon>Tracheophyta</taxon>
        <taxon>Spermatophyta</taxon>
        <taxon>Magnoliopsida</taxon>
        <taxon>eudicotyledons</taxon>
        <taxon>Gunneridae</taxon>
        <taxon>Pentapetalae</taxon>
        <taxon>rosids</taxon>
        <taxon>fabids</taxon>
        <taxon>Malpighiales</taxon>
        <taxon>Euphorbiaceae</taxon>
        <taxon>Crotonoideae</taxon>
        <taxon>Manihoteae</taxon>
        <taxon>Manihot</taxon>
    </lineage>
</organism>
<evidence type="ECO:0000313" key="2">
    <source>
        <dbReference type="EMBL" id="OAY49589.1"/>
    </source>
</evidence>
<keyword evidence="1" id="KW-0812">Transmembrane</keyword>
<gene>
    <name evidence="2" type="ORF">MANES_05G067600</name>
</gene>
<dbReference type="EMBL" id="CM004391">
    <property type="protein sequence ID" value="OAY49589.1"/>
    <property type="molecule type" value="Genomic_DNA"/>
</dbReference>